<evidence type="ECO:0000313" key="1">
    <source>
        <dbReference type="EMBL" id="PIA13485.1"/>
    </source>
</evidence>
<evidence type="ECO:0000313" key="2">
    <source>
        <dbReference type="Proteomes" id="UP000242474"/>
    </source>
</evidence>
<organism evidence="1 2">
    <name type="scientific">Coemansia reversa (strain ATCC 12441 / NRRL 1564)</name>
    <dbReference type="NCBI Taxonomy" id="763665"/>
    <lineage>
        <taxon>Eukaryota</taxon>
        <taxon>Fungi</taxon>
        <taxon>Fungi incertae sedis</taxon>
        <taxon>Zoopagomycota</taxon>
        <taxon>Kickxellomycotina</taxon>
        <taxon>Kickxellomycetes</taxon>
        <taxon>Kickxellales</taxon>
        <taxon>Kickxellaceae</taxon>
        <taxon>Coemansia</taxon>
    </lineage>
</organism>
<dbReference type="OrthoDB" id="10544946at2759"/>
<sequence>MHQEEPVEELMIIDITEVSEDESVAVIEHHQPLMDGPNSLLIEAPVITQQQAQLEGSSYLLIEGPGETEQQLQLEGPSHLYIEAPTELQEQSMEISEVPTPATSSL</sequence>
<accession>A0A2G5B3B2</accession>
<reference evidence="1 2" key="1">
    <citation type="journal article" date="2015" name="Genome Biol. Evol.">
        <title>Phylogenomic analyses indicate that early fungi evolved digesting cell walls of algal ancestors of land plants.</title>
        <authorList>
            <person name="Chang Y."/>
            <person name="Wang S."/>
            <person name="Sekimoto S."/>
            <person name="Aerts A.L."/>
            <person name="Choi C."/>
            <person name="Clum A."/>
            <person name="LaButti K.M."/>
            <person name="Lindquist E.A."/>
            <person name="Yee Ngan C."/>
            <person name="Ohm R.A."/>
            <person name="Salamov A.A."/>
            <person name="Grigoriev I.V."/>
            <person name="Spatafora J.W."/>
            <person name="Berbee M.L."/>
        </authorList>
    </citation>
    <scope>NUCLEOTIDE SEQUENCE [LARGE SCALE GENOMIC DNA]</scope>
    <source>
        <strain evidence="1 2">NRRL 1564</strain>
    </source>
</reference>
<dbReference type="EMBL" id="KZ303536">
    <property type="protein sequence ID" value="PIA13485.1"/>
    <property type="molecule type" value="Genomic_DNA"/>
</dbReference>
<protein>
    <submittedName>
        <fullName evidence="1">Uncharacterized protein</fullName>
    </submittedName>
</protein>
<name>A0A2G5B3B2_COERN</name>
<dbReference type="Proteomes" id="UP000242474">
    <property type="component" value="Unassembled WGS sequence"/>
</dbReference>
<gene>
    <name evidence="1" type="ORF">COEREDRAFT_11401</name>
</gene>
<dbReference type="AlphaFoldDB" id="A0A2G5B3B2"/>
<keyword evidence="2" id="KW-1185">Reference proteome</keyword>
<proteinExistence type="predicted"/>